<feature type="compositionally biased region" description="Polar residues" evidence="4">
    <location>
        <begin position="12"/>
        <end position="30"/>
    </location>
</feature>
<dbReference type="PANTHER" id="PTHR47822">
    <property type="entry name" value="CARBOHYDRATE BINDING DOMAIN CONTAINING PROTEIN"/>
    <property type="match status" value="1"/>
</dbReference>
<proteinExistence type="predicted"/>
<accession>A0A0W8CDI1</accession>
<dbReference type="InterPro" id="IPR036322">
    <property type="entry name" value="WD40_repeat_dom_sf"/>
</dbReference>
<dbReference type="OrthoDB" id="10251741at2759"/>
<dbReference type="EMBL" id="LNFO01003828">
    <property type="protein sequence ID" value="KUF82153.1"/>
    <property type="molecule type" value="Genomic_DNA"/>
</dbReference>
<dbReference type="Gene3D" id="2.130.10.10">
    <property type="entry name" value="YVTN repeat-like/Quinoprotein amine dehydrogenase"/>
    <property type="match status" value="2"/>
</dbReference>
<dbReference type="SMART" id="SM00320">
    <property type="entry name" value="WD40"/>
    <property type="match status" value="5"/>
</dbReference>
<reference evidence="6 7" key="1">
    <citation type="submission" date="2015-11" db="EMBL/GenBank/DDBJ databases">
        <title>Genomes and virulence difference between two physiological races of Phytophthora nicotianae.</title>
        <authorList>
            <person name="Liu H."/>
            <person name="Ma X."/>
            <person name="Yu H."/>
            <person name="Fang D."/>
            <person name="Li Y."/>
            <person name="Wang X."/>
            <person name="Wang W."/>
            <person name="Dong Y."/>
            <person name="Xiao B."/>
        </authorList>
    </citation>
    <scope>NUCLEOTIDE SEQUENCE [LARGE SCALE GENOMIC DNA]</scope>
    <source>
        <strain evidence="7">race 0</strain>
    </source>
</reference>
<gene>
    <name evidence="6" type="ORF">AM587_10015590</name>
</gene>
<dbReference type="Pfam" id="PF24906">
    <property type="entry name" value="Zf_WRKY19"/>
    <property type="match status" value="1"/>
</dbReference>
<dbReference type="Pfam" id="PF00400">
    <property type="entry name" value="WD40"/>
    <property type="match status" value="3"/>
</dbReference>
<dbReference type="PANTHER" id="PTHR47822:SF2">
    <property type="entry name" value="F-BOX AND WD-40 DOMAIN PROTEIN 7"/>
    <property type="match status" value="1"/>
</dbReference>
<evidence type="ECO:0000256" key="2">
    <source>
        <dbReference type="ARBA" id="ARBA00022737"/>
    </source>
</evidence>
<evidence type="ECO:0000313" key="7">
    <source>
        <dbReference type="Proteomes" id="UP000052943"/>
    </source>
</evidence>
<comment type="caution">
    <text evidence="6">The sequence shown here is derived from an EMBL/GenBank/DDBJ whole genome shotgun (WGS) entry which is preliminary data.</text>
</comment>
<dbReference type="PROSITE" id="PS50294">
    <property type="entry name" value="WD_REPEATS_REGION"/>
    <property type="match status" value="1"/>
</dbReference>
<sequence>MYEAVHHKNAGSEGQNSASSSPRSIKNSLSFILDEAPGDKRTASSAELDESSASKCLRPSVSANSISNLLAPAVDENDVRNATRATTPSGRKSSKYCIVEGCVSRAKHARRCWKHGGSVKCKVVGCRNRAKTKGVCWSHGGGTSCSVDQCTTIAVSNGVCWAHGGEPVKRLAPSVTISDCASEVFCTRFSPDGKLLAAGCGDGAIRVFNVHDGKLSYTLVQPQSSLGFGLPCTAIRFRPLTSATKTKNVLLAASSNGSVEHWHITSGKCLNAISNNQNQLYALDYRADGAMFATGGKDHAIRVYDEATKAEVACMDSGHGTLTAGHSNRVFSIKFVPEDDNTIVSGGWDNTLQIWDVRVGHSVRGIYGPHVAGDAVDMNTRGEILTGSWRPENPLEIWDFGSGKRLTTVPWNQSAIRSEPCFLYTAHFSRSNTGQQLIAAGGSGSNEAKVFNHDSNNKLVGTIAGLSHGVFTLDFAASDDKMVVAGADAAIRIIDIYDHVPGEKSRERPTTPSIRNAHLPHENLTRLASPALSAEALRAPSSPLHRMAVHDA</sequence>
<dbReference type="InterPro" id="IPR056866">
    <property type="entry name" value="Znf_WRKY19"/>
</dbReference>
<feature type="repeat" description="WD" evidence="3">
    <location>
        <begin position="177"/>
        <end position="218"/>
    </location>
</feature>
<dbReference type="Proteomes" id="UP000052943">
    <property type="component" value="Unassembled WGS sequence"/>
</dbReference>
<dbReference type="STRING" id="4790.A0A0W8CDI1"/>
<dbReference type="PROSITE" id="PS50082">
    <property type="entry name" value="WD_REPEATS_2"/>
    <property type="match status" value="3"/>
</dbReference>
<dbReference type="AlphaFoldDB" id="A0A0W8CDI1"/>
<name>A0A0W8CDI1_PHYNI</name>
<dbReference type="InterPro" id="IPR001680">
    <property type="entry name" value="WD40_rpt"/>
</dbReference>
<feature type="repeat" description="WD" evidence="3">
    <location>
        <begin position="273"/>
        <end position="305"/>
    </location>
</feature>
<evidence type="ECO:0000259" key="5">
    <source>
        <dbReference type="Pfam" id="PF24906"/>
    </source>
</evidence>
<dbReference type="InterPro" id="IPR015943">
    <property type="entry name" value="WD40/YVTN_repeat-like_dom_sf"/>
</dbReference>
<dbReference type="SUPFAM" id="SSF50978">
    <property type="entry name" value="WD40 repeat-like"/>
    <property type="match status" value="1"/>
</dbReference>
<keyword evidence="1 3" id="KW-0853">WD repeat</keyword>
<feature type="repeat" description="WD" evidence="3">
    <location>
        <begin position="323"/>
        <end position="365"/>
    </location>
</feature>
<evidence type="ECO:0000256" key="4">
    <source>
        <dbReference type="SAM" id="MobiDB-lite"/>
    </source>
</evidence>
<dbReference type="PROSITE" id="PS00678">
    <property type="entry name" value="WD_REPEATS_1"/>
    <property type="match status" value="1"/>
</dbReference>
<evidence type="ECO:0000256" key="1">
    <source>
        <dbReference type="ARBA" id="ARBA00022574"/>
    </source>
</evidence>
<keyword evidence="2" id="KW-0677">Repeat</keyword>
<dbReference type="InterPro" id="IPR019775">
    <property type="entry name" value="WD40_repeat_CS"/>
</dbReference>
<protein>
    <submittedName>
        <fullName evidence="6">WD repeat-containing protein</fullName>
    </submittedName>
</protein>
<evidence type="ECO:0000256" key="3">
    <source>
        <dbReference type="PROSITE-ProRule" id="PRU00221"/>
    </source>
</evidence>
<feature type="domain" description="WRKY19-like zinc finger" evidence="5">
    <location>
        <begin position="142"/>
        <end position="165"/>
    </location>
</feature>
<organism evidence="6 7">
    <name type="scientific">Phytophthora nicotianae</name>
    <name type="common">Potato buckeye rot agent</name>
    <name type="synonym">Phytophthora parasitica</name>
    <dbReference type="NCBI Taxonomy" id="4792"/>
    <lineage>
        <taxon>Eukaryota</taxon>
        <taxon>Sar</taxon>
        <taxon>Stramenopiles</taxon>
        <taxon>Oomycota</taxon>
        <taxon>Peronosporomycetes</taxon>
        <taxon>Peronosporales</taxon>
        <taxon>Peronosporaceae</taxon>
        <taxon>Phytophthora</taxon>
    </lineage>
</organism>
<evidence type="ECO:0000313" key="6">
    <source>
        <dbReference type="EMBL" id="KUF82153.1"/>
    </source>
</evidence>
<feature type="region of interest" description="Disordered" evidence="4">
    <location>
        <begin position="1"/>
        <end position="49"/>
    </location>
</feature>